<dbReference type="InterPro" id="IPR001810">
    <property type="entry name" value="F-box_dom"/>
</dbReference>
<evidence type="ECO:0000313" key="5">
    <source>
        <dbReference type="EMBL" id="CAF2015891.1"/>
    </source>
</evidence>
<dbReference type="GO" id="GO:0031267">
    <property type="term" value="F:small GTPase binding"/>
    <property type="evidence" value="ECO:0007669"/>
    <property type="project" value="TreeGrafter"/>
</dbReference>
<dbReference type="GO" id="GO:0048471">
    <property type="term" value="C:perinuclear region of cytoplasm"/>
    <property type="evidence" value="ECO:0007669"/>
    <property type="project" value="TreeGrafter"/>
</dbReference>
<dbReference type="PROSITE" id="PS50181">
    <property type="entry name" value="FBOX"/>
    <property type="match status" value="1"/>
</dbReference>
<dbReference type="AlphaFoldDB" id="A0A816N3V1"/>
<accession>A0A816N3V1</accession>
<dbReference type="InterPro" id="IPR032675">
    <property type="entry name" value="LRR_dom_sf"/>
</dbReference>
<comment type="caution">
    <text evidence="5">The sequence shown here is derived from an EMBL/GenBank/DDBJ whole genome shotgun (WGS) entry which is preliminary data.</text>
</comment>
<dbReference type="Proteomes" id="UP000663856">
    <property type="component" value="Unassembled WGS sequence"/>
</dbReference>
<dbReference type="GO" id="GO:0005829">
    <property type="term" value="C:cytosol"/>
    <property type="evidence" value="ECO:0007669"/>
    <property type="project" value="TreeGrafter"/>
</dbReference>
<feature type="domain" description="F-box" evidence="4">
    <location>
        <begin position="6"/>
        <end position="53"/>
    </location>
</feature>
<reference evidence="5" key="1">
    <citation type="submission" date="2021-02" db="EMBL/GenBank/DDBJ databases">
        <authorList>
            <person name="Nowell W R."/>
        </authorList>
    </citation>
    <scope>NUCLEOTIDE SEQUENCE</scope>
</reference>
<dbReference type="PANTHER" id="PTHR24113">
    <property type="entry name" value="RAN GTPASE-ACTIVATING PROTEIN 1"/>
    <property type="match status" value="1"/>
</dbReference>
<dbReference type="GO" id="GO:0005634">
    <property type="term" value="C:nucleus"/>
    <property type="evidence" value="ECO:0007669"/>
    <property type="project" value="TreeGrafter"/>
</dbReference>
<protein>
    <recommendedName>
        <fullName evidence="4">F-box domain-containing protein</fullName>
    </recommendedName>
</protein>
<dbReference type="SUPFAM" id="SSF52047">
    <property type="entry name" value="RNI-like"/>
    <property type="match status" value="1"/>
</dbReference>
<keyword evidence="2" id="KW-0433">Leucine-rich repeat</keyword>
<evidence type="ECO:0000256" key="3">
    <source>
        <dbReference type="ARBA" id="ARBA00022737"/>
    </source>
</evidence>
<dbReference type="InterPro" id="IPR027038">
    <property type="entry name" value="RanGap"/>
</dbReference>
<name>A0A816N3V1_9BILA</name>
<dbReference type="InterPro" id="IPR001611">
    <property type="entry name" value="Leu-rich_rpt"/>
</dbReference>
<evidence type="ECO:0000256" key="1">
    <source>
        <dbReference type="ARBA" id="ARBA00022468"/>
    </source>
</evidence>
<gene>
    <name evidence="5" type="ORF">WKI299_LOCUS5481</name>
</gene>
<evidence type="ECO:0000313" key="6">
    <source>
        <dbReference type="Proteomes" id="UP000663856"/>
    </source>
</evidence>
<dbReference type="EMBL" id="CAJNRF010001547">
    <property type="protein sequence ID" value="CAF2015891.1"/>
    <property type="molecule type" value="Genomic_DNA"/>
</dbReference>
<dbReference type="GO" id="GO:0005096">
    <property type="term" value="F:GTPase activator activity"/>
    <property type="evidence" value="ECO:0007669"/>
    <property type="project" value="UniProtKB-KW"/>
</dbReference>
<feature type="non-terminal residue" evidence="5">
    <location>
        <position position="1"/>
    </location>
</feature>
<keyword evidence="3" id="KW-0677">Repeat</keyword>
<dbReference type="Gene3D" id="3.80.10.10">
    <property type="entry name" value="Ribonuclease Inhibitor"/>
    <property type="match status" value="2"/>
</dbReference>
<dbReference type="SMART" id="SM00368">
    <property type="entry name" value="LRR_RI"/>
    <property type="match status" value="5"/>
</dbReference>
<dbReference type="Pfam" id="PF13516">
    <property type="entry name" value="LRR_6"/>
    <property type="match status" value="4"/>
</dbReference>
<proteinExistence type="predicted"/>
<organism evidence="5 6">
    <name type="scientific">Rotaria magnacalcarata</name>
    <dbReference type="NCBI Taxonomy" id="392030"/>
    <lineage>
        <taxon>Eukaryota</taxon>
        <taxon>Metazoa</taxon>
        <taxon>Spiralia</taxon>
        <taxon>Gnathifera</taxon>
        <taxon>Rotifera</taxon>
        <taxon>Eurotatoria</taxon>
        <taxon>Bdelloidea</taxon>
        <taxon>Philodinida</taxon>
        <taxon>Philodinidae</taxon>
        <taxon>Rotaria</taxon>
    </lineage>
</organism>
<evidence type="ECO:0000259" key="4">
    <source>
        <dbReference type="PROSITE" id="PS50181"/>
    </source>
</evidence>
<keyword evidence="1" id="KW-0343">GTPase activation</keyword>
<evidence type="ECO:0000256" key="2">
    <source>
        <dbReference type="ARBA" id="ARBA00022614"/>
    </source>
</evidence>
<sequence length="185" mass="20520">MCDNIKPSFITLPVELIYRILDQLDEFAILSSVCNVCERLNSILDTYNRYMTLTILNLAHNKINAVGAEYLANALEQNKGLKTLDLWDNDIGAQKLAKALTNNSVLTALNIGSNGIGVSGVQHLVDALQINCTRQSLNIGWNDFGDEGAKYLIDTYQRNSTLTMLNLEDNDFDAVGMQHIANLLQ</sequence>
<dbReference type="GO" id="GO:0006913">
    <property type="term" value="P:nucleocytoplasmic transport"/>
    <property type="evidence" value="ECO:0007669"/>
    <property type="project" value="TreeGrafter"/>
</dbReference>
<dbReference type="PANTHER" id="PTHR24113:SF12">
    <property type="entry name" value="RAN GTPASE-ACTIVATING PROTEIN 1"/>
    <property type="match status" value="1"/>
</dbReference>